<dbReference type="Proteomes" id="UP000075806">
    <property type="component" value="Unassembled WGS sequence"/>
</dbReference>
<protein>
    <recommendedName>
        <fullName evidence="5">Sporulation protein</fullName>
    </recommendedName>
</protein>
<dbReference type="STRING" id="519424.AZF04_17650"/>
<sequence length="143" mass="16719">MKKFMLFIMLISCLLGACNQDTAKSSQASLTSESSYKDQNKINDVKAELKKMEEVIDVQAIVYDQKIYADPKVKQFSRFRLKEIRKNGFEKLKKTFPDSEIHVSTDKKVYMELEKLEQQLKNGKIKNEDLEKKLQKIEEMMKG</sequence>
<dbReference type="InterPro" id="IPR019076">
    <property type="entry name" value="Spore_lipoprot_YhcN/YlaJ-like"/>
</dbReference>
<organism evidence="3 4">
    <name type="scientific">Alkalihalobacillus trypoxylicola</name>
    <dbReference type="NCBI Taxonomy" id="519424"/>
    <lineage>
        <taxon>Bacteria</taxon>
        <taxon>Bacillati</taxon>
        <taxon>Bacillota</taxon>
        <taxon>Bacilli</taxon>
        <taxon>Bacillales</taxon>
        <taxon>Bacillaceae</taxon>
        <taxon>Alkalihalobacillus</taxon>
    </lineage>
</organism>
<dbReference type="AlphaFoldDB" id="A0A162ELC2"/>
<dbReference type="Pfam" id="PF09580">
    <property type="entry name" value="Spore_YhcN_YlaJ"/>
    <property type="match status" value="1"/>
</dbReference>
<evidence type="ECO:0000313" key="4">
    <source>
        <dbReference type="Proteomes" id="UP000075806"/>
    </source>
</evidence>
<proteinExistence type="predicted"/>
<keyword evidence="4" id="KW-1185">Reference proteome</keyword>
<feature type="coiled-coil region" evidence="1">
    <location>
        <begin position="113"/>
        <end position="140"/>
    </location>
</feature>
<evidence type="ECO:0000256" key="1">
    <source>
        <dbReference type="SAM" id="Coils"/>
    </source>
</evidence>
<keyword evidence="1" id="KW-0175">Coiled coil</keyword>
<evidence type="ECO:0008006" key="5">
    <source>
        <dbReference type="Google" id="ProtNLM"/>
    </source>
</evidence>
<dbReference type="RefSeq" id="WP_061948042.1">
    <property type="nucleotide sequence ID" value="NZ_LTAO01000009.1"/>
</dbReference>
<evidence type="ECO:0000313" key="3">
    <source>
        <dbReference type="EMBL" id="KYG33169.1"/>
    </source>
</evidence>
<dbReference type="OrthoDB" id="2885813at2"/>
<keyword evidence="2" id="KW-0732">Signal</keyword>
<accession>A0A162ELC2</accession>
<name>A0A162ELC2_9BACI</name>
<evidence type="ECO:0000256" key="2">
    <source>
        <dbReference type="SAM" id="SignalP"/>
    </source>
</evidence>
<dbReference type="EMBL" id="LTAO01000009">
    <property type="protein sequence ID" value="KYG33169.1"/>
    <property type="molecule type" value="Genomic_DNA"/>
</dbReference>
<feature type="signal peptide" evidence="2">
    <location>
        <begin position="1"/>
        <end position="17"/>
    </location>
</feature>
<reference evidence="3" key="1">
    <citation type="submission" date="2016-02" db="EMBL/GenBank/DDBJ databases">
        <title>Genome sequence of Bacillus trypoxylicola KCTC 13244(T).</title>
        <authorList>
            <person name="Jeong H."/>
            <person name="Park S.-H."/>
            <person name="Choi S.-K."/>
        </authorList>
    </citation>
    <scope>NUCLEOTIDE SEQUENCE [LARGE SCALE GENOMIC DNA]</scope>
    <source>
        <strain evidence="3">KCTC 13244</strain>
    </source>
</reference>
<dbReference type="PROSITE" id="PS51257">
    <property type="entry name" value="PROKAR_LIPOPROTEIN"/>
    <property type="match status" value="1"/>
</dbReference>
<feature type="chain" id="PRO_5039014947" description="Sporulation protein" evidence="2">
    <location>
        <begin position="18"/>
        <end position="143"/>
    </location>
</feature>
<gene>
    <name evidence="3" type="ORF">AZF04_17650</name>
</gene>
<comment type="caution">
    <text evidence="3">The sequence shown here is derived from an EMBL/GenBank/DDBJ whole genome shotgun (WGS) entry which is preliminary data.</text>
</comment>